<evidence type="ECO:0000256" key="12">
    <source>
        <dbReference type="ARBA" id="ARBA00023157"/>
    </source>
</evidence>
<comment type="catalytic activity">
    <reaction evidence="13 14">
        <text>2 oxidized [plastocyanin] + a plastoquinol + 2 H(+)(in) = 2 reduced [plastocyanin] + a plastoquinone + 4 H(+)(out)</text>
        <dbReference type="Rhea" id="RHEA:22148"/>
        <dbReference type="Rhea" id="RHEA-COMP:9561"/>
        <dbReference type="Rhea" id="RHEA-COMP:9562"/>
        <dbReference type="Rhea" id="RHEA-COMP:10039"/>
        <dbReference type="Rhea" id="RHEA-COMP:10040"/>
        <dbReference type="ChEBI" id="CHEBI:15378"/>
        <dbReference type="ChEBI" id="CHEBI:17757"/>
        <dbReference type="ChEBI" id="CHEBI:29036"/>
        <dbReference type="ChEBI" id="CHEBI:49552"/>
        <dbReference type="ChEBI" id="CHEBI:62192"/>
        <dbReference type="EC" id="7.1.1.6"/>
    </reaction>
</comment>
<evidence type="ECO:0000256" key="5">
    <source>
        <dbReference type="ARBA" id="ARBA00022723"/>
    </source>
</evidence>
<dbReference type="PANTHER" id="PTHR10134">
    <property type="entry name" value="CYTOCHROME B-C1 COMPLEX SUBUNIT RIESKE, MITOCHONDRIAL"/>
    <property type="match status" value="1"/>
</dbReference>
<comment type="miscellaneous">
    <text evidence="14">The Rieske iron-sulfur protein is a high potential 2Fe-2S protein.</text>
</comment>
<keyword evidence="2 14" id="KW-0813">Transport</keyword>
<dbReference type="InterPro" id="IPR006311">
    <property type="entry name" value="TAT_signal"/>
</dbReference>
<dbReference type="InterPro" id="IPR036922">
    <property type="entry name" value="Rieske_2Fe-2S_sf"/>
</dbReference>
<keyword evidence="11 14" id="KW-0472">Membrane</keyword>
<accession>A0A928Z8G8</accession>
<evidence type="ECO:0000256" key="7">
    <source>
        <dbReference type="ARBA" id="ARBA00022982"/>
    </source>
</evidence>
<keyword evidence="4 14" id="KW-0001">2Fe-2S</keyword>
<comment type="function">
    <text evidence="14">Component of the cytochrome b6-f complex, which mediates electron transfer between photosystem II (PSII) and photosystem I (PSI), cyclic electron flow around PSI, and state transitions.</text>
</comment>
<dbReference type="PROSITE" id="PS51318">
    <property type="entry name" value="TAT"/>
    <property type="match status" value="1"/>
</dbReference>
<evidence type="ECO:0000256" key="13">
    <source>
        <dbReference type="ARBA" id="ARBA00047828"/>
    </source>
</evidence>
<keyword evidence="6 14" id="KW-1278">Translocase</keyword>
<dbReference type="InterPro" id="IPR014349">
    <property type="entry name" value="Rieske_Fe-S_prot"/>
</dbReference>
<keyword evidence="8 14" id="KW-1133">Transmembrane helix</keyword>
<dbReference type="AlphaFoldDB" id="A0A928Z8G8"/>
<dbReference type="GO" id="GO:0016705">
    <property type="term" value="F:oxidoreductase activity, acting on paired donors, with incorporation or reduction of molecular oxygen"/>
    <property type="evidence" value="ECO:0007669"/>
    <property type="project" value="UniProtKB-ARBA"/>
</dbReference>
<dbReference type="InterPro" id="IPR017941">
    <property type="entry name" value="Rieske_2Fe-2S"/>
</dbReference>
<keyword evidence="10 14" id="KW-0411">Iron-sulfur</keyword>
<dbReference type="InterPro" id="IPR057415">
    <property type="entry name" value="TM_PetC"/>
</dbReference>
<sequence length="179" mass="19514">MNESFSLQPDSPSLSRRKLLNFLTGAVVATTTGAALYPAAKFFIPPSETSEDGGILAKDQLGNPILASQLLAEAPGSRALIAGLAGEPTYLTVREDETLSPMGIVDNCTHLGCTFPWNSNAQQFQCPCHGSLYDARGRVVRGPAPLPLKLTRVVVKNEAIWLYPWHELDPRTGERPWWV</sequence>
<dbReference type="GO" id="GO:0016020">
    <property type="term" value="C:membrane"/>
    <property type="evidence" value="ECO:0007669"/>
    <property type="project" value="UniProtKB-SubCell"/>
</dbReference>
<dbReference type="SUPFAM" id="SSF50022">
    <property type="entry name" value="ISP domain"/>
    <property type="match status" value="1"/>
</dbReference>
<dbReference type="EC" id="7.1.1.6" evidence="14"/>
<evidence type="ECO:0000256" key="1">
    <source>
        <dbReference type="ARBA" id="ARBA00004167"/>
    </source>
</evidence>
<comment type="subunit">
    <text evidence="14">The 4 large subunits of the cytochrome b6-f complex are cytochrome b6, subunit IV (17 kDa polypeptide, PetD), cytochrome f and the Rieske protein, while the 4 small subunits are PetG, PetL, PetM and PetN. The complex functions as a dimer.</text>
</comment>
<dbReference type="Pfam" id="PF25471">
    <property type="entry name" value="TM_PetC"/>
    <property type="match status" value="1"/>
</dbReference>
<dbReference type="GO" id="GO:0046872">
    <property type="term" value="F:metal ion binding"/>
    <property type="evidence" value="ECO:0007669"/>
    <property type="project" value="UniProtKB-KW"/>
</dbReference>
<keyword evidence="7 14" id="KW-0249">Electron transport</keyword>
<evidence type="ECO:0000256" key="4">
    <source>
        <dbReference type="ARBA" id="ARBA00022714"/>
    </source>
</evidence>
<dbReference type="Gene3D" id="1.20.5.700">
    <property type="entry name" value="Single helix bin"/>
    <property type="match status" value="1"/>
</dbReference>
<proteinExistence type="inferred from homology"/>
<reference evidence="16" key="1">
    <citation type="submission" date="2020-10" db="EMBL/GenBank/DDBJ databases">
        <authorList>
            <person name="Castelo-Branco R."/>
            <person name="Eusebio N."/>
            <person name="Adriana R."/>
            <person name="Vieira A."/>
            <person name="Brugerolle De Fraissinette N."/>
            <person name="Rezende De Castro R."/>
            <person name="Schneider M.P."/>
            <person name="Vasconcelos V."/>
            <person name="Leao P.N."/>
        </authorList>
    </citation>
    <scope>NUCLEOTIDE SEQUENCE</scope>
    <source>
        <strain evidence="16">LEGE 11467</strain>
    </source>
</reference>
<name>A0A928Z8G8_9CYAN</name>
<comment type="caution">
    <text evidence="16">The sequence shown here is derived from an EMBL/GenBank/DDBJ whole genome shotgun (WGS) entry which is preliminary data.</text>
</comment>
<gene>
    <name evidence="14" type="primary">petC</name>
    <name evidence="16" type="ORF">IQ235_06950</name>
</gene>
<evidence type="ECO:0000256" key="11">
    <source>
        <dbReference type="ARBA" id="ARBA00023136"/>
    </source>
</evidence>
<evidence type="ECO:0000256" key="9">
    <source>
        <dbReference type="ARBA" id="ARBA00023004"/>
    </source>
</evidence>
<organism evidence="16 17">
    <name type="scientific">Zarconia navalis LEGE 11467</name>
    <dbReference type="NCBI Taxonomy" id="1828826"/>
    <lineage>
        <taxon>Bacteria</taxon>
        <taxon>Bacillati</taxon>
        <taxon>Cyanobacteriota</taxon>
        <taxon>Cyanophyceae</taxon>
        <taxon>Oscillatoriophycideae</taxon>
        <taxon>Oscillatoriales</taxon>
        <taxon>Oscillatoriales incertae sedis</taxon>
        <taxon>Zarconia</taxon>
        <taxon>Zarconia navalis</taxon>
    </lineage>
</organism>
<dbReference type="PRINTS" id="PR00162">
    <property type="entry name" value="RIESKE"/>
</dbReference>
<dbReference type="GO" id="GO:0015979">
    <property type="term" value="P:photosynthesis"/>
    <property type="evidence" value="ECO:0007669"/>
    <property type="project" value="UniProtKB-UniRule"/>
</dbReference>
<evidence type="ECO:0000313" key="16">
    <source>
        <dbReference type="EMBL" id="MBE9040524.1"/>
    </source>
</evidence>
<protein>
    <recommendedName>
        <fullName evidence="14">Cytochrome b6-f complex iron-sulfur subunit</fullName>
        <ecNumber evidence="14">7.1.1.6</ecNumber>
    </recommendedName>
    <alternativeName>
        <fullName evidence="14">Plastohydroquinone:plastocyanin oxidoreductase iron-sulfur protein</fullName>
        <shortName evidence="14">ISP</shortName>
        <shortName evidence="14">RISP</shortName>
    </alternativeName>
    <alternativeName>
        <fullName evidence="14">Rieske iron-sulfur protein</fullName>
    </alternativeName>
</protein>
<keyword evidence="3 14" id="KW-0812">Transmembrane</keyword>
<dbReference type="NCBIfam" id="NF010001">
    <property type="entry name" value="PRK13474.1"/>
    <property type="match status" value="1"/>
</dbReference>
<evidence type="ECO:0000256" key="14">
    <source>
        <dbReference type="HAMAP-Rule" id="MF_01335"/>
    </source>
</evidence>
<keyword evidence="17" id="KW-1185">Reference proteome</keyword>
<evidence type="ECO:0000256" key="6">
    <source>
        <dbReference type="ARBA" id="ARBA00022967"/>
    </source>
</evidence>
<comment type="subcellular location">
    <subcellularLocation>
        <location evidence="1">Membrane</location>
        <topology evidence="1">Single-pass membrane protein</topology>
    </subcellularLocation>
</comment>
<dbReference type="InterPro" id="IPR023960">
    <property type="entry name" value="Cyt_b6_f_Rieske"/>
</dbReference>
<dbReference type="Gene3D" id="2.102.10.10">
    <property type="entry name" value="Rieske [2Fe-2S] iron-sulphur domain"/>
    <property type="match status" value="1"/>
</dbReference>
<dbReference type="GO" id="GO:0051537">
    <property type="term" value="F:2 iron, 2 sulfur cluster binding"/>
    <property type="evidence" value="ECO:0007669"/>
    <property type="project" value="UniProtKB-KW"/>
</dbReference>
<dbReference type="Pfam" id="PF00355">
    <property type="entry name" value="Rieske"/>
    <property type="match status" value="1"/>
</dbReference>
<dbReference type="RefSeq" id="WP_264320770.1">
    <property type="nucleotide sequence ID" value="NZ_JADEXN010000092.1"/>
</dbReference>
<evidence type="ECO:0000259" key="15">
    <source>
        <dbReference type="PROSITE" id="PS51296"/>
    </source>
</evidence>
<dbReference type="EMBL" id="JADEXN010000092">
    <property type="protein sequence ID" value="MBE9040524.1"/>
    <property type="molecule type" value="Genomic_DNA"/>
</dbReference>
<evidence type="ECO:0000256" key="3">
    <source>
        <dbReference type="ARBA" id="ARBA00022692"/>
    </source>
</evidence>
<keyword evidence="5 14" id="KW-0479">Metal-binding</keyword>
<evidence type="ECO:0000256" key="10">
    <source>
        <dbReference type="ARBA" id="ARBA00023014"/>
    </source>
</evidence>
<dbReference type="GO" id="GO:0004497">
    <property type="term" value="F:monooxygenase activity"/>
    <property type="evidence" value="ECO:0007669"/>
    <property type="project" value="UniProtKB-ARBA"/>
</dbReference>
<keyword evidence="9 14" id="KW-0408">Iron</keyword>
<dbReference type="GO" id="GO:0009496">
    <property type="term" value="F:plastoquinol--plastocyanin reductase activity"/>
    <property type="evidence" value="ECO:0007669"/>
    <property type="project" value="UniProtKB-UniRule"/>
</dbReference>
<keyword evidence="12" id="KW-1015">Disulfide bond</keyword>
<dbReference type="PROSITE" id="PS51296">
    <property type="entry name" value="RIESKE"/>
    <property type="match status" value="1"/>
</dbReference>
<evidence type="ECO:0000256" key="8">
    <source>
        <dbReference type="ARBA" id="ARBA00022989"/>
    </source>
</evidence>
<dbReference type="NCBIfam" id="NF045928">
    <property type="entry name" value="Cytb6fFeSPetC"/>
    <property type="match status" value="1"/>
</dbReference>
<dbReference type="HAMAP" id="MF_01335">
    <property type="entry name" value="Cytb6_f_Rieske"/>
    <property type="match status" value="1"/>
</dbReference>
<dbReference type="Proteomes" id="UP000621799">
    <property type="component" value="Unassembled WGS sequence"/>
</dbReference>
<feature type="domain" description="Rieske" evidence="15">
    <location>
        <begin position="62"/>
        <end position="162"/>
    </location>
</feature>
<evidence type="ECO:0000313" key="17">
    <source>
        <dbReference type="Proteomes" id="UP000621799"/>
    </source>
</evidence>
<evidence type="ECO:0000256" key="2">
    <source>
        <dbReference type="ARBA" id="ARBA00022448"/>
    </source>
</evidence>
<comment type="similarity">
    <text evidence="14">Belongs to the Rieske iron-sulfur protein family.</text>
</comment>
<comment type="cofactor">
    <cofactor evidence="14">
        <name>[2Fe-2S] cluster</name>
        <dbReference type="ChEBI" id="CHEBI:190135"/>
    </cofactor>
    <text evidence="14">Binds 1 [2Fe-2S] cluster per subunit.</text>
</comment>
<dbReference type="InterPro" id="IPR005805">
    <property type="entry name" value="Rieske_Fe-S_prot_C"/>
</dbReference>